<reference evidence="2 3" key="1">
    <citation type="submission" date="2018-12" db="EMBL/GenBank/DDBJ databases">
        <title>Complete genome sequence of Streptomyces ficellus NRRL8067, the producer of ficellomycin, feldamycin and nojirimycin.</title>
        <authorList>
            <person name="Zhang H."/>
            <person name="Yue R."/>
            <person name="Liu Y."/>
            <person name="Li M."/>
            <person name="Mu H."/>
            <person name="Zhang J."/>
        </authorList>
    </citation>
    <scope>NUCLEOTIDE SEQUENCE [LARGE SCALE GENOMIC DNA]</scope>
    <source>
        <strain evidence="2 3">NRRL 8067</strain>
    </source>
</reference>
<name>A0A6I6FXC2_9ACTN</name>
<dbReference type="InterPro" id="IPR001387">
    <property type="entry name" value="Cro/C1-type_HTH"/>
</dbReference>
<gene>
    <name evidence="2" type="ORF">EIZ62_18350</name>
</gene>
<organism evidence="2 3">
    <name type="scientific">Streptomyces ficellus</name>
    <dbReference type="NCBI Taxonomy" id="1977088"/>
    <lineage>
        <taxon>Bacteria</taxon>
        <taxon>Bacillati</taxon>
        <taxon>Actinomycetota</taxon>
        <taxon>Actinomycetes</taxon>
        <taxon>Kitasatosporales</taxon>
        <taxon>Streptomycetaceae</taxon>
        <taxon>Streptomyces</taxon>
    </lineage>
</organism>
<dbReference type="Gene3D" id="1.10.260.40">
    <property type="entry name" value="lambda repressor-like DNA-binding domains"/>
    <property type="match status" value="1"/>
</dbReference>
<dbReference type="Pfam" id="PF19054">
    <property type="entry name" value="DUF5753"/>
    <property type="match status" value="1"/>
</dbReference>
<dbReference type="Proteomes" id="UP000422572">
    <property type="component" value="Chromosome"/>
</dbReference>
<dbReference type="CDD" id="cd00093">
    <property type="entry name" value="HTH_XRE"/>
    <property type="match status" value="1"/>
</dbReference>
<evidence type="ECO:0000259" key="1">
    <source>
        <dbReference type="PROSITE" id="PS50943"/>
    </source>
</evidence>
<proteinExistence type="predicted"/>
<dbReference type="Pfam" id="PF13560">
    <property type="entry name" value="HTH_31"/>
    <property type="match status" value="1"/>
</dbReference>
<dbReference type="KEGG" id="sfic:EIZ62_18350"/>
<dbReference type="GO" id="GO:0003677">
    <property type="term" value="F:DNA binding"/>
    <property type="evidence" value="ECO:0007669"/>
    <property type="project" value="InterPro"/>
</dbReference>
<protein>
    <submittedName>
        <fullName evidence="2">XRE family transcriptional regulator</fullName>
    </submittedName>
</protein>
<dbReference type="InterPro" id="IPR043917">
    <property type="entry name" value="DUF5753"/>
</dbReference>
<feature type="domain" description="HTH cro/C1-type" evidence="1">
    <location>
        <begin position="47"/>
        <end position="82"/>
    </location>
</feature>
<dbReference type="PROSITE" id="PS50943">
    <property type="entry name" value="HTH_CROC1"/>
    <property type="match status" value="1"/>
</dbReference>
<sequence>MRPALRRSSTVTSATRRLCGVVHLGRTGVNIGNNGSPGAAKAFGRLLRFHRERAKVSQETLGRETGYSKSQVAMIERGERRPRGNFVDVADELLGAQGALLEVAQELKASGVAAWFEDYLEEEAKAAGVHSYENHLIPGLLQTEGYARAVFACANPPFEEEEVDVMVAARLARHKLFHRRPTALVSFVLEQAALTKPIGGVAVLKENLLHILDIGRLPNVQIQVMPEGPEVHAGLSGPFTLLETAKRRSQLVYVEGLSGRYFLSEQPELGDAFARYGVLRAQALNPKDSARLIEQVACEL</sequence>
<dbReference type="InterPro" id="IPR010982">
    <property type="entry name" value="Lambda_DNA-bd_dom_sf"/>
</dbReference>
<dbReference type="AlphaFoldDB" id="A0A6I6FXC2"/>
<dbReference type="EMBL" id="CP034279">
    <property type="protein sequence ID" value="QGV82738.1"/>
    <property type="molecule type" value="Genomic_DNA"/>
</dbReference>
<accession>A0A6I6FXC2</accession>
<dbReference type="OrthoDB" id="5177600at2"/>
<keyword evidence="3" id="KW-1185">Reference proteome</keyword>
<dbReference type="SUPFAM" id="SSF47413">
    <property type="entry name" value="lambda repressor-like DNA-binding domains"/>
    <property type="match status" value="1"/>
</dbReference>
<dbReference type="SMART" id="SM00530">
    <property type="entry name" value="HTH_XRE"/>
    <property type="match status" value="1"/>
</dbReference>
<evidence type="ECO:0000313" key="3">
    <source>
        <dbReference type="Proteomes" id="UP000422572"/>
    </source>
</evidence>
<evidence type="ECO:0000313" key="2">
    <source>
        <dbReference type="EMBL" id="QGV82738.1"/>
    </source>
</evidence>